<name>A0ABV7G7I7_9PROT</name>
<evidence type="ECO:0000313" key="4">
    <source>
        <dbReference type="Proteomes" id="UP001595593"/>
    </source>
</evidence>
<keyword evidence="4" id="KW-1185">Reference proteome</keyword>
<dbReference type="InterPro" id="IPR013783">
    <property type="entry name" value="Ig-like_fold"/>
</dbReference>
<sequence length="698" mass="72997">MTIFNEAIFQDVTSGHFHGPGSYHAGLPITGESRFTGNIRAEGDQGTLTLPDGTQLIVTATAYDDAEGFIVEVPDSASGPFERFFYLSEAAFPFGGFRIFDATFGDYITAGLDNDAIAGAIPLALGASAEGTTVDATLDEGEVNYFGAEGTVWYSYTAAEAGPVTIRLAGSETWDAQPDIDGALTVLSGPANATTDAGLQAVGNNFFTDALQSSVSFIAQPGQTYYIQVAGSGATSGTFTISAEALSAPVITGFADDTPPTGDNVTTDNTVTVNGIAPAGSLITLYSGQTPLGTGSAGEDGSWSVTTAALALGQYNFTATATPVDGVESDRSLSLVLDVQADVTPPDAPILVLDPGSDTGVPDNGRTSDNSPTVTGTAELGSIVTLYDTDGTTILGTATAADGTWSITSSPLSGGAHSLTAIAADAAGNLSVASAALNLTILEPRDPADFSLDIASFDRAFYLARYTDVAEAQLDPFEHYETYGWREGRDPNVLFSTVFYQNQNPDVVAAGLNPLGHYTEWGASEGRDPSIGFSSSAYLAANPDVAAAGLNPLGHYLKYGEYEDRAITAGAVHPTGPQAPLVDSAFYFSTYADVAAAGVDPTQHYNQWGWKEGRDPNAFFDTSYYLENQPDVAAAGLIPTEHYHQYGWREDRDPSAAFDTSFYLESNPDVVAAELDPLAHYLEWGRAEGREPIGLIGG</sequence>
<feature type="region of interest" description="Disordered" evidence="1">
    <location>
        <begin position="347"/>
        <end position="375"/>
    </location>
</feature>
<dbReference type="InterPro" id="IPR044016">
    <property type="entry name" value="Big_13"/>
</dbReference>
<evidence type="ECO:0000256" key="1">
    <source>
        <dbReference type="SAM" id="MobiDB-lite"/>
    </source>
</evidence>
<accession>A0ABV7G7I7</accession>
<feature type="compositionally biased region" description="Polar residues" evidence="1">
    <location>
        <begin position="365"/>
        <end position="375"/>
    </location>
</feature>
<evidence type="ECO:0000313" key="3">
    <source>
        <dbReference type="EMBL" id="MFC3127508.1"/>
    </source>
</evidence>
<proteinExistence type="predicted"/>
<organism evidence="3 4">
    <name type="scientific">Teichococcus globiformis</name>
    <dbReference type="NCBI Taxonomy" id="2307229"/>
    <lineage>
        <taxon>Bacteria</taxon>
        <taxon>Pseudomonadati</taxon>
        <taxon>Pseudomonadota</taxon>
        <taxon>Alphaproteobacteria</taxon>
        <taxon>Acetobacterales</taxon>
        <taxon>Roseomonadaceae</taxon>
        <taxon>Roseomonas</taxon>
    </lineage>
</organism>
<dbReference type="Pfam" id="PF19077">
    <property type="entry name" value="Big_13"/>
    <property type="match status" value="2"/>
</dbReference>
<evidence type="ECO:0000259" key="2">
    <source>
        <dbReference type="Pfam" id="PF19077"/>
    </source>
</evidence>
<dbReference type="Gene3D" id="2.60.120.380">
    <property type="match status" value="1"/>
</dbReference>
<dbReference type="NCBIfam" id="NF033510">
    <property type="entry name" value="Ca_tandemer"/>
    <property type="match status" value="1"/>
</dbReference>
<dbReference type="Proteomes" id="UP001595593">
    <property type="component" value="Unassembled WGS sequence"/>
</dbReference>
<dbReference type="RefSeq" id="WP_379599577.1">
    <property type="nucleotide sequence ID" value="NZ_JBHRTN010000028.1"/>
</dbReference>
<feature type="domain" description="Bacterial Ig-like" evidence="2">
    <location>
        <begin position="348"/>
        <end position="441"/>
    </location>
</feature>
<feature type="domain" description="Bacterial Ig-like" evidence="2">
    <location>
        <begin position="253"/>
        <end position="338"/>
    </location>
</feature>
<dbReference type="EMBL" id="JBHRTN010000028">
    <property type="protein sequence ID" value="MFC3127508.1"/>
    <property type="molecule type" value="Genomic_DNA"/>
</dbReference>
<protein>
    <submittedName>
        <fullName evidence="3">Ig-like domain-containing protein</fullName>
    </submittedName>
</protein>
<dbReference type="Gene3D" id="2.60.40.10">
    <property type="entry name" value="Immunoglobulins"/>
    <property type="match status" value="2"/>
</dbReference>
<comment type="caution">
    <text evidence="3">The sequence shown here is derived from an EMBL/GenBank/DDBJ whole genome shotgun (WGS) entry which is preliminary data.</text>
</comment>
<reference evidence="4" key="1">
    <citation type="journal article" date="2019" name="Int. J. Syst. Evol. Microbiol.">
        <title>The Global Catalogue of Microorganisms (GCM) 10K type strain sequencing project: providing services to taxonomists for standard genome sequencing and annotation.</title>
        <authorList>
            <consortium name="The Broad Institute Genomics Platform"/>
            <consortium name="The Broad Institute Genome Sequencing Center for Infectious Disease"/>
            <person name="Wu L."/>
            <person name="Ma J."/>
        </authorList>
    </citation>
    <scope>NUCLEOTIDE SEQUENCE [LARGE SCALE GENOMIC DNA]</scope>
    <source>
        <strain evidence="4">KCTC 52094</strain>
    </source>
</reference>
<gene>
    <name evidence="3" type="ORF">ACFOD4_20795</name>
</gene>